<keyword evidence="1" id="KW-0732">Signal</keyword>
<organism evidence="3 4">
    <name type="scientific">Enterococcus canintestini</name>
    <dbReference type="NCBI Taxonomy" id="317010"/>
    <lineage>
        <taxon>Bacteria</taxon>
        <taxon>Bacillati</taxon>
        <taxon>Bacillota</taxon>
        <taxon>Bacilli</taxon>
        <taxon>Lactobacillales</taxon>
        <taxon>Enterococcaceae</taxon>
        <taxon>Enterococcus</taxon>
    </lineage>
</organism>
<evidence type="ECO:0000259" key="2">
    <source>
        <dbReference type="Pfam" id="PF17118"/>
    </source>
</evidence>
<feature type="signal peptide" evidence="1">
    <location>
        <begin position="1"/>
        <end position="24"/>
    </location>
</feature>
<dbReference type="EMBL" id="JXKG01000003">
    <property type="protein sequence ID" value="OJG16158.1"/>
    <property type="molecule type" value="Genomic_DNA"/>
</dbReference>
<evidence type="ECO:0000313" key="4">
    <source>
        <dbReference type="Proteomes" id="UP000182835"/>
    </source>
</evidence>
<feature type="chain" id="PRO_5013018896" description="DUF5105 domain-containing protein" evidence="1">
    <location>
        <begin position="25"/>
        <end position="237"/>
    </location>
</feature>
<dbReference type="Proteomes" id="UP000182835">
    <property type="component" value="Unassembled WGS sequence"/>
</dbReference>
<gene>
    <name evidence="3" type="ORF">RU96_GL001655</name>
</gene>
<feature type="domain" description="DUF5105" evidence="2">
    <location>
        <begin position="28"/>
        <end position="193"/>
    </location>
</feature>
<dbReference type="STRING" id="317010.RU96_GL001655"/>
<comment type="caution">
    <text evidence="3">The sequence shown here is derived from an EMBL/GenBank/DDBJ whole genome shotgun (WGS) entry which is preliminary data.</text>
</comment>
<accession>A0A1L8R8S9</accession>
<dbReference type="PROSITE" id="PS51257">
    <property type="entry name" value="PROKAR_LIPOPROTEIN"/>
    <property type="match status" value="1"/>
</dbReference>
<evidence type="ECO:0000256" key="1">
    <source>
        <dbReference type="SAM" id="SignalP"/>
    </source>
</evidence>
<dbReference type="AlphaFoldDB" id="A0A1L8R8S9"/>
<dbReference type="InterPro" id="IPR031343">
    <property type="entry name" value="DUF5105"/>
</dbReference>
<sequence>MKMKKRSIFLMVLMAFILSGCSRAIPAEDAGKLFVDRVVYDKDTEKFTENFANGEELNEGFKENEKNFKDNFTAGLISVGDVVPEDKADELTDLLNKQIKEVTSYTIKIKEAGKISNVTYEVKGLDFAAIMKETSKGITKKMIADNKLASDQNKIIEETLTLLKENIQKAKAKEEAVPIMLEMKPEKDKWTIVRGQREQINNLYFAFVAGVKDQEALTDEWNKAMAEVVKEVQDELK</sequence>
<proteinExistence type="predicted"/>
<reference evidence="3 4" key="1">
    <citation type="submission" date="2014-12" db="EMBL/GenBank/DDBJ databases">
        <title>Draft genome sequences of 29 type strains of Enterococci.</title>
        <authorList>
            <person name="Zhong Z."/>
            <person name="Sun Z."/>
            <person name="Liu W."/>
            <person name="Zhang W."/>
            <person name="Zhang H."/>
        </authorList>
    </citation>
    <scope>NUCLEOTIDE SEQUENCE [LARGE SCALE GENOMIC DNA]</scope>
    <source>
        <strain evidence="3 4">DSM 21207</strain>
    </source>
</reference>
<name>A0A1L8R8S9_9ENTE</name>
<dbReference type="Pfam" id="PF17118">
    <property type="entry name" value="DUF5105"/>
    <property type="match status" value="1"/>
</dbReference>
<protein>
    <recommendedName>
        <fullName evidence="2">DUF5105 domain-containing protein</fullName>
    </recommendedName>
</protein>
<evidence type="ECO:0000313" key="3">
    <source>
        <dbReference type="EMBL" id="OJG16158.1"/>
    </source>
</evidence>